<keyword evidence="1" id="KW-0238">DNA-binding</keyword>
<name>A0A645EJR8_9ZZZZ</name>
<dbReference type="PROSITE" id="PS50943">
    <property type="entry name" value="HTH_CROC1"/>
    <property type="match status" value="1"/>
</dbReference>
<dbReference type="InterPro" id="IPR010982">
    <property type="entry name" value="Lambda_DNA-bd_dom_sf"/>
</dbReference>
<gene>
    <name evidence="3" type="ORF">SDC9_148162</name>
</gene>
<dbReference type="Pfam" id="PF01381">
    <property type="entry name" value="HTH_3"/>
    <property type="match status" value="1"/>
</dbReference>
<comment type="caution">
    <text evidence="3">The sequence shown here is derived from an EMBL/GenBank/DDBJ whole genome shotgun (WGS) entry which is preliminary data.</text>
</comment>
<dbReference type="SUPFAM" id="SSF47413">
    <property type="entry name" value="lambda repressor-like DNA-binding domains"/>
    <property type="match status" value="1"/>
</dbReference>
<organism evidence="3">
    <name type="scientific">bioreactor metagenome</name>
    <dbReference type="NCBI Taxonomy" id="1076179"/>
    <lineage>
        <taxon>unclassified sequences</taxon>
        <taxon>metagenomes</taxon>
        <taxon>ecological metagenomes</taxon>
    </lineage>
</organism>
<evidence type="ECO:0000259" key="2">
    <source>
        <dbReference type="PROSITE" id="PS50943"/>
    </source>
</evidence>
<feature type="domain" description="HTH cro/C1-type" evidence="2">
    <location>
        <begin position="4"/>
        <end position="58"/>
    </location>
</feature>
<dbReference type="EMBL" id="VSSQ01046994">
    <property type="protein sequence ID" value="MPN00964.1"/>
    <property type="molecule type" value="Genomic_DNA"/>
</dbReference>
<dbReference type="PANTHER" id="PTHR46558:SF11">
    <property type="entry name" value="HTH-TYPE TRANSCRIPTIONAL REGULATOR XRE"/>
    <property type="match status" value="1"/>
</dbReference>
<dbReference type="InterPro" id="IPR001387">
    <property type="entry name" value="Cro/C1-type_HTH"/>
</dbReference>
<dbReference type="Gene3D" id="1.10.260.40">
    <property type="entry name" value="lambda repressor-like DNA-binding domains"/>
    <property type="match status" value="1"/>
</dbReference>
<dbReference type="GO" id="GO:0003677">
    <property type="term" value="F:DNA binding"/>
    <property type="evidence" value="ECO:0007669"/>
    <property type="project" value="UniProtKB-KW"/>
</dbReference>
<sequence>MQNLKILRENAGLSQEKLASQLGVAQQSIHSYEHGIYEPDIATLKRISAFFDTSVDYLIGNTDIPYKIVRTDQYDLNEEEAEIMRKYRSLTAKNRESLRLILDSLL</sequence>
<reference evidence="3" key="1">
    <citation type="submission" date="2019-08" db="EMBL/GenBank/DDBJ databases">
        <authorList>
            <person name="Kucharzyk K."/>
            <person name="Murdoch R.W."/>
            <person name="Higgins S."/>
            <person name="Loffler F."/>
        </authorList>
    </citation>
    <scope>NUCLEOTIDE SEQUENCE</scope>
</reference>
<evidence type="ECO:0000313" key="3">
    <source>
        <dbReference type="EMBL" id="MPN00964.1"/>
    </source>
</evidence>
<accession>A0A645EJR8</accession>
<proteinExistence type="predicted"/>
<evidence type="ECO:0000256" key="1">
    <source>
        <dbReference type="ARBA" id="ARBA00023125"/>
    </source>
</evidence>
<dbReference type="AlphaFoldDB" id="A0A645EJR8"/>
<protein>
    <recommendedName>
        <fullName evidence="2">HTH cro/C1-type domain-containing protein</fullName>
    </recommendedName>
</protein>
<dbReference type="SMART" id="SM00530">
    <property type="entry name" value="HTH_XRE"/>
    <property type="match status" value="1"/>
</dbReference>
<dbReference type="CDD" id="cd00093">
    <property type="entry name" value="HTH_XRE"/>
    <property type="match status" value="1"/>
</dbReference>
<dbReference type="PANTHER" id="PTHR46558">
    <property type="entry name" value="TRACRIPTIONAL REGULATORY PROTEIN-RELATED-RELATED"/>
    <property type="match status" value="1"/>
</dbReference>